<dbReference type="InterPro" id="IPR050925">
    <property type="entry name" value="Rhomboid_protease_S54"/>
</dbReference>
<comment type="subcellular location">
    <subcellularLocation>
        <location evidence="1">Membrane</location>
        <topology evidence="1">Multi-pass membrane protein</topology>
    </subcellularLocation>
</comment>
<evidence type="ECO:0000313" key="9">
    <source>
        <dbReference type="Proteomes" id="UP000037784"/>
    </source>
</evidence>
<keyword evidence="2 5" id="KW-0812">Transmembrane</keyword>
<dbReference type="PANTHER" id="PTHR43731">
    <property type="entry name" value="RHOMBOID PROTEASE"/>
    <property type="match status" value="1"/>
</dbReference>
<gene>
    <name evidence="7" type="ORF">ARMA_2712</name>
    <name evidence="8" type="ORF">SE16_09980</name>
</gene>
<dbReference type="AlphaFoldDB" id="A0A0M8KBF1"/>
<sequence>MIPLFDDIPSRRIPWVNYTLILLNVLVFVWEVSLGPALEPTIRQIGLVPVRFWHETGMARWLPVFTSMFLHGGTFHLFSNMLALWIFGDNVEDRMGHLRYLIFYLLCGVAAALAHVYLNPTSPIPTVGASGAISGVLAAYFVMFPTASVYTLIPLFFFWVEVVRIPAVVYLGIWFFSQLFNGLFALSVNTLQASGGVAWWAHVGGFVAGLVLVWFFRRPPERRYADEYWPW</sequence>
<feature type="transmembrane region" description="Helical" evidence="5">
    <location>
        <begin position="100"/>
        <end position="118"/>
    </location>
</feature>
<dbReference type="InterPro" id="IPR022764">
    <property type="entry name" value="Peptidase_S54_rhomboid_dom"/>
</dbReference>
<dbReference type="FunFam" id="1.20.1540.10:FF:000027">
    <property type="entry name" value="Rhomboid family intramembrane serine protease"/>
    <property type="match status" value="1"/>
</dbReference>
<dbReference type="PANTHER" id="PTHR43731:SF26">
    <property type="entry name" value="RHOMBOID-LIKE PROTEIN 10, CHLOROPLASTIC"/>
    <property type="match status" value="1"/>
</dbReference>
<dbReference type="EMBL" id="LGKN01000005">
    <property type="protein sequence ID" value="KPL87862.1"/>
    <property type="molecule type" value="Genomic_DNA"/>
</dbReference>
<feature type="transmembrane region" description="Helical" evidence="5">
    <location>
        <begin position="12"/>
        <end position="30"/>
    </location>
</feature>
<evidence type="ECO:0000259" key="6">
    <source>
        <dbReference type="Pfam" id="PF01694"/>
    </source>
</evidence>
<dbReference type="PATRIC" id="fig|872965.6.peg.2043"/>
<dbReference type="OrthoDB" id="9813074at2"/>
<evidence type="ECO:0000313" key="10">
    <source>
        <dbReference type="Proteomes" id="UP000050502"/>
    </source>
</evidence>
<dbReference type="SUPFAM" id="SSF144091">
    <property type="entry name" value="Rhomboid-like"/>
    <property type="match status" value="1"/>
</dbReference>
<protein>
    <submittedName>
        <fullName evidence="8">Peptidase S54</fullName>
    </submittedName>
</protein>
<dbReference type="InterPro" id="IPR035952">
    <property type="entry name" value="Rhomboid-like_sf"/>
</dbReference>
<evidence type="ECO:0000256" key="2">
    <source>
        <dbReference type="ARBA" id="ARBA00022692"/>
    </source>
</evidence>
<evidence type="ECO:0000256" key="1">
    <source>
        <dbReference type="ARBA" id="ARBA00004141"/>
    </source>
</evidence>
<keyword evidence="4 5" id="KW-0472">Membrane</keyword>
<organism evidence="7 9">
    <name type="scientific">Ardenticatena maritima</name>
    <dbReference type="NCBI Taxonomy" id="872965"/>
    <lineage>
        <taxon>Bacteria</taxon>
        <taxon>Bacillati</taxon>
        <taxon>Chloroflexota</taxon>
        <taxon>Ardenticatenia</taxon>
        <taxon>Ardenticatenales</taxon>
        <taxon>Ardenticatenaceae</taxon>
        <taxon>Ardenticatena</taxon>
    </lineage>
</organism>
<dbReference type="RefSeq" id="WP_054493995.1">
    <property type="nucleotide sequence ID" value="NZ_BBZA01000242.1"/>
</dbReference>
<comment type="caution">
    <text evidence="7">The sequence shown here is derived from an EMBL/GenBank/DDBJ whole genome shotgun (WGS) entry which is preliminary data.</text>
</comment>
<keyword evidence="3 5" id="KW-1133">Transmembrane helix</keyword>
<dbReference type="Proteomes" id="UP000050502">
    <property type="component" value="Unassembled WGS sequence"/>
</dbReference>
<feature type="transmembrane region" description="Helical" evidence="5">
    <location>
        <begin position="167"/>
        <end position="186"/>
    </location>
</feature>
<reference evidence="8 10" key="2">
    <citation type="submission" date="2015-07" db="EMBL/GenBank/DDBJ databases">
        <title>Whole genome sequence of Ardenticatena maritima DSM 23922.</title>
        <authorList>
            <person name="Hemp J."/>
            <person name="Ward L.M."/>
            <person name="Pace L.A."/>
            <person name="Fischer W.W."/>
        </authorList>
    </citation>
    <scope>NUCLEOTIDE SEQUENCE [LARGE SCALE GENOMIC DNA]</scope>
    <source>
        <strain evidence="8 10">110S</strain>
    </source>
</reference>
<evidence type="ECO:0000313" key="8">
    <source>
        <dbReference type="EMBL" id="KPL87862.1"/>
    </source>
</evidence>
<dbReference type="STRING" id="872965.SE16_09980"/>
<dbReference type="Pfam" id="PF01694">
    <property type="entry name" value="Rhomboid"/>
    <property type="match status" value="1"/>
</dbReference>
<keyword evidence="9" id="KW-1185">Reference proteome</keyword>
<evidence type="ECO:0000313" key="7">
    <source>
        <dbReference type="EMBL" id="GAP64289.1"/>
    </source>
</evidence>
<feature type="transmembrane region" description="Helical" evidence="5">
    <location>
        <begin position="198"/>
        <end position="216"/>
    </location>
</feature>
<feature type="transmembrane region" description="Helical" evidence="5">
    <location>
        <begin position="68"/>
        <end position="88"/>
    </location>
</feature>
<evidence type="ECO:0000256" key="5">
    <source>
        <dbReference type="SAM" id="Phobius"/>
    </source>
</evidence>
<name>A0A0M8KBF1_9CHLR</name>
<evidence type="ECO:0000256" key="3">
    <source>
        <dbReference type="ARBA" id="ARBA00022989"/>
    </source>
</evidence>
<feature type="domain" description="Peptidase S54 rhomboid" evidence="6">
    <location>
        <begin position="60"/>
        <end position="218"/>
    </location>
</feature>
<dbReference type="GO" id="GO:0016020">
    <property type="term" value="C:membrane"/>
    <property type="evidence" value="ECO:0007669"/>
    <property type="project" value="UniProtKB-SubCell"/>
</dbReference>
<reference evidence="7 9" key="1">
    <citation type="journal article" date="2015" name="Genome Announc.">
        <title>Draft Genome Sequence of a Heterotrophic Facultative Anaerobic Thermophilic Bacterium, Ardenticatena maritima Strain 110ST.</title>
        <authorList>
            <person name="Kawaichi S."/>
            <person name="Yoshida T."/>
            <person name="Sako Y."/>
            <person name="Nakamura R."/>
        </authorList>
    </citation>
    <scope>NUCLEOTIDE SEQUENCE [LARGE SCALE GENOMIC DNA]</scope>
    <source>
        <strain evidence="7 9">110S</strain>
    </source>
</reference>
<feature type="transmembrane region" description="Helical" evidence="5">
    <location>
        <begin position="138"/>
        <end position="160"/>
    </location>
</feature>
<dbReference type="Gene3D" id="1.20.1540.10">
    <property type="entry name" value="Rhomboid-like"/>
    <property type="match status" value="1"/>
</dbReference>
<reference evidence="9" key="3">
    <citation type="submission" date="2015-08" db="EMBL/GenBank/DDBJ databases">
        <title>Draft Genome Sequence of a Heterotrophic Facultative Anaerobic Bacterium Ardenticatena maritima Strain 110S.</title>
        <authorList>
            <person name="Kawaichi S."/>
            <person name="Yoshida T."/>
            <person name="Sako Y."/>
            <person name="Nakamura R."/>
        </authorList>
    </citation>
    <scope>NUCLEOTIDE SEQUENCE [LARGE SCALE GENOMIC DNA]</scope>
    <source>
        <strain evidence="9">110S</strain>
    </source>
</reference>
<evidence type="ECO:0000256" key="4">
    <source>
        <dbReference type="ARBA" id="ARBA00023136"/>
    </source>
</evidence>
<dbReference type="Proteomes" id="UP000037784">
    <property type="component" value="Unassembled WGS sequence"/>
</dbReference>
<dbReference type="GO" id="GO:0004252">
    <property type="term" value="F:serine-type endopeptidase activity"/>
    <property type="evidence" value="ECO:0007669"/>
    <property type="project" value="InterPro"/>
</dbReference>
<proteinExistence type="predicted"/>
<dbReference type="EMBL" id="BBZA01000242">
    <property type="protein sequence ID" value="GAP64289.1"/>
    <property type="molecule type" value="Genomic_DNA"/>
</dbReference>
<accession>A0A0M8KBF1</accession>
<dbReference type="InParanoid" id="A0A0M8KBF1"/>